<evidence type="ECO:0000256" key="1">
    <source>
        <dbReference type="SAM" id="MobiDB-lite"/>
    </source>
</evidence>
<protein>
    <submittedName>
        <fullName evidence="2">Uncharacterized protein</fullName>
    </submittedName>
</protein>
<feature type="compositionally biased region" description="Polar residues" evidence="1">
    <location>
        <begin position="91"/>
        <end position="118"/>
    </location>
</feature>
<name>A0A8J2PG25_9HEXA</name>
<sequence>MLRYNNQSAMSKPVDYYRPLTVDVSVEYELPKEVAPPPGSAPLLIIHPSAYFRSKVSQPLSTSSSSSLTSHKNVPLSSRSSRHDLNPTLYYLNSNKSTSSNSHVGHHNNQSHLTSNHIKSLRHGSALSGSVTRSRSVIMSNTTSDVVRGSMNMNCPYGKYDDYSASTSNVMSLSSTNNTKVSSAMKKVGSHPTTDRLSYSYSSNAIDVGSSNSNHNIGGNHNLSANLHGPGSSFGVSTNPAGDVGVSTTTASGINYGGGGSVLTSHTTAGTVSNKRLRMMNQHQSSMHNPPQQPMEPLNLAITPSASNSLLNPPYHNNIQLSTFVGNNYKGSHNGISSHMTGLGINYGSTFPNNHRTLNPSSAASQNLYSAQSQRYPKECPVPVDKGSGSDSGVCSENDSDVSPPMAPFSGHARRSILSQELPTSGNHTDNLQPIF</sequence>
<comment type="caution">
    <text evidence="2">The sequence shown here is derived from an EMBL/GenBank/DDBJ whole genome shotgun (WGS) entry which is preliminary data.</text>
</comment>
<dbReference type="AlphaFoldDB" id="A0A8J2PG25"/>
<evidence type="ECO:0000313" key="3">
    <source>
        <dbReference type="Proteomes" id="UP000708208"/>
    </source>
</evidence>
<organism evidence="2 3">
    <name type="scientific">Allacma fusca</name>
    <dbReference type="NCBI Taxonomy" id="39272"/>
    <lineage>
        <taxon>Eukaryota</taxon>
        <taxon>Metazoa</taxon>
        <taxon>Ecdysozoa</taxon>
        <taxon>Arthropoda</taxon>
        <taxon>Hexapoda</taxon>
        <taxon>Collembola</taxon>
        <taxon>Symphypleona</taxon>
        <taxon>Sminthuridae</taxon>
        <taxon>Allacma</taxon>
    </lineage>
</organism>
<feature type="compositionally biased region" description="Polar residues" evidence="1">
    <location>
        <begin position="417"/>
        <end position="436"/>
    </location>
</feature>
<feature type="region of interest" description="Disordered" evidence="1">
    <location>
        <begin position="61"/>
        <end position="124"/>
    </location>
</feature>
<evidence type="ECO:0000313" key="2">
    <source>
        <dbReference type="EMBL" id="CAG7821742.1"/>
    </source>
</evidence>
<keyword evidence="3" id="KW-1185">Reference proteome</keyword>
<reference evidence="2" key="1">
    <citation type="submission" date="2021-06" db="EMBL/GenBank/DDBJ databases">
        <authorList>
            <person name="Hodson N. C."/>
            <person name="Mongue J. A."/>
            <person name="Jaron S. K."/>
        </authorList>
    </citation>
    <scope>NUCLEOTIDE SEQUENCE</scope>
</reference>
<dbReference type="Proteomes" id="UP000708208">
    <property type="component" value="Unassembled WGS sequence"/>
</dbReference>
<dbReference type="OrthoDB" id="8186948at2759"/>
<accession>A0A8J2PG25</accession>
<gene>
    <name evidence="2" type="ORF">AFUS01_LOCUS32058</name>
</gene>
<feature type="region of interest" description="Disordered" evidence="1">
    <location>
        <begin position="369"/>
        <end position="436"/>
    </location>
</feature>
<proteinExistence type="predicted"/>
<dbReference type="EMBL" id="CAJVCH010519799">
    <property type="protein sequence ID" value="CAG7821742.1"/>
    <property type="molecule type" value="Genomic_DNA"/>
</dbReference>
<feature type="compositionally biased region" description="Low complexity" evidence="1">
    <location>
        <begin position="61"/>
        <end position="70"/>
    </location>
</feature>